<evidence type="ECO:0000313" key="2">
    <source>
        <dbReference type="EMBL" id="MBD2700997.1"/>
    </source>
</evidence>
<dbReference type="Proteomes" id="UP000598820">
    <property type="component" value="Unassembled WGS sequence"/>
</dbReference>
<dbReference type="EMBL" id="JACWZY010000006">
    <property type="protein sequence ID" value="MBD2700997.1"/>
    <property type="molecule type" value="Genomic_DNA"/>
</dbReference>
<organism evidence="2 3">
    <name type="scientific">Spirosoma profusum</name>
    <dbReference type="NCBI Taxonomy" id="2771354"/>
    <lineage>
        <taxon>Bacteria</taxon>
        <taxon>Pseudomonadati</taxon>
        <taxon>Bacteroidota</taxon>
        <taxon>Cytophagia</taxon>
        <taxon>Cytophagales</taxon>
        <taxon>Cytophagaceae</taxon>
        <taxon>Spirosoma</taxon>
    </lineage>
</organism>
<accession>A0A926XZC3</accession>
<evidence type="ECO:0000256" key="1">
    <source>
        <dbReference type="SAM" id="SignalP"/>
    </source>
</evidence>
<proteinExistence type="predicted"/>
<protein>
    <recommendedName>
        <fullName evidence="4">DUF1735 domain-containing protein</fullName>
    </recommendedName>
</protein>
<keyword evidence="3" id="KW-1185">Reference proteome</keyword>
<gene>
    <name evidence="2" type="ORF">IC229_10150</name>
</gene>
<dbReference type="RefSeq" id="WP_190886849.1">
    <property type="nucleotide sequence ID" value="NZ_JACWZY010000006.1"/>
</dbReference>
<feature type="signal peptide" evidence="1">
    <location>
        <begin position="1"/>
        <end position="20"/>
    </location>
</feature>
<evidence type="ECO:0008006" key="4">
    <source>
        <dbReference type="Google" id="ProtNLM"/>
    </source>
</evidence>
<reference evidence="2" key="1">
    <citation type="submission" date="2020-09" db="EMBL/GenBank/DDBJ databases">
        <authorList>
            <person name="Kim M.K."/>
        </authorList>
    </citation>
    <scope>NUCLEOTIDE SEQUENCE</scope>
    <source>
        <strain evidence="2">BT702</strain>
    </source>
</reference>
<name>A0A926XZC3_9BACT</name>
<keyword evidence="1" id="KW-0732">Signal</keyword>
<evidence type="ECO:0000313" key="3">
    <source>
        <dbReference type="Proteomes" id="UP000598820"/>
    </source>
</evidence>
<sequence length="169" mass="17559">MKQNIIKGLFLALLAITAFACKDDLEYGPLVRDNKPAVPVMFPGATTWGGNPFIEVSAAGAGAIKFTLEIPSSTGRTIKEITKVAGGGTAINAASLNTAAAVINAAPIAGSGTTAVFQTTLNDFKTKFPGVSVAPGTPTVPREIAYIFLVTLDDNSQIVTQQVRVRVIP</sequence>
<dbReference type="AlphaFoldDB" id="A0A926XZC3"/>
<feature type="chain" id="PRO_5036988461" description="DUF1735 domain-containing protein" evidence="1">
    <location>
        <begin position="21"/>
        <end position="169"/>
    </location>
</feature>
<dbReference type="PROSITE" id="PS51257">
    <property type="entry name" value="PROKAR_LIPOPROTEIN"/>
    <property type="match status" value="1"/>
</dbReference>
<comment type="caution">
    <text evidence="2">The sequence shown here is derived from an EMBL/GenBank/DDBJ whole genome shotgun (WGS) entry which is preliminary data.</text>
</comment>